<accession>A0A641AUK3</accession>
<keyword evidence="2" id="KW-1185">Reference proteome</keyword>
<organism evidence="1 2">
    <name type="scientific">Aeromicrobium fastidiosum</name>
    <dbReference type="NCBI Taxonomy" id="52699"/>
    <lineage>
        <taxon>Bacteria</taxon>
        <taxon>Bacillati</taxon>
        <taxon>Actinomycetota</taxon>
        <taxon>Actinomycetes</taxon>
        <taxon>Propionibacteriales</taxon>
        <taxon>Nocardioidaceae</taxon>
        <taxon>Aeromicrobium</taxon>
    </lineage>
</organism>
<dbReference type="AlphaFoldDB" id="A0A641AUK3"/>
<reference evidence="1" key="1">
    <citation type="submission" date="2019-09" db="EMBL/GenBank/DDBJ databases">
        <authorList>
            <person name="Li J."/>
        </authorList>
    </citation>
    <scope>NUCLEOTIDE SEQUENCE [LARGE SCALE GENOMIC DNA]</scope>
    <source>
        <strain evidence="1">NRBC 14897</strain>
    </source>
</reference>
<sequence>MTIPPLRTFRKAIAGGLATAAAAIGTSCTDGNLTGPELVAGVGLGLVAGATVYLTPRNASS</sequence>
<protein>
    <submittedName>
        <fullName evidence="1">Uncharacterized protein</fullName>
    </submittedName>
</protein>
<evidence type="ECO:0000313" key="2">
    <source>
        <dbReference type="Proteomes" id="UP001515100"/>
    </source>
</evidence>
<name>A0A641AUK3_9ACTN</name>
<dbReference type="EMBL" id="SDPP02000001">
    <property type="protein sequence ID" value="KAA1380528.1"/>
    <property type="molecule type" value="Genomic_DNA"/>
</dbReference>
<dbReference type="PROSITE" id="PS51257">
    <property type="entry name" value="PROKAR_LIPOPROTEIN"/>
    <property type="match status" value="1"/>
</dbReference>
<proteinExistence type="predicted"/>
<gene>
    <name evidence="1" type="ORF">ESP62_004950</name>
</gene>
<dbReference type="RefSeq" id="WP_129181081.1">
    <property type="nucleotide sequence ID" value="NZ_JAGIOG010000001.1"/>
</dbReference>
<dbReference type="Proteomes" id="UP001515100">
    <property type="component" value="Unassembled WGS sequence"/>
</dbReference>
<comment type="caution">
    <text evidence="1">The sequence shown here is derived from an EMBL/GenBank/DDBJ whole genome shotgun (WGS) entry which is preliminary data.</text>
</comment>
<evidence type="ECO:0000313" key="1">
    <source>
        <dbReference type="EMBL" id="KAA1380528.1"/>
    </source>
</evidence>